<evidence type="ECO:0000256" key="1">
    <source>
        <dbReference type="SAM" id="MobiDB-lite"/>
    </source>
</evidence>
<name>A0A4Z1CU93_9ACTN</name>
<keyword evidence="3" id="KW-1185">Reference proteome</keyword>
<protein>
    <submittedName>
        <fullName evidence="2">Uncharacterized protein</fullName>
    </submittedName>
</protein>
<gene>
    <name evidence="2" type="ORF">E5083_30475</name>
</gene>
<organism evidence="2 3">
    <name type="scientific">Streptomyces bauhiniae</name>
    <dbReference type="NCBI Taxonomy" id="2340725"/>
    <lineage>
        <taxon>Bacteria</taxon>
        <taxon>Bacillati</taxon>
        <taxon>Actinomycetota</taxon>
        <taxon>Actinomycetes</taxon>
        <taxon>Kitasatosporales</taxon>
        <taxon>Streptomycetaceae</taxon>
        <taxon>Streptomyces</taxon>
    </lineage>
</organism>
<dbReference type="GeneID" id="95451899"/>
<sequence length="140" mass="15715">MPHDPDRYGREDAALERLTRRHGGERYRQLNAFGGPYLTVTPIEAVNLVISALHRDAGDVTGEDLDDALLLLGRAREDLDSHELELVDRARLQHGRTWKQVGETVAGDADRRTAQTRYSRLRDRTPGYAPPAPHQEAVTP</sequence>
<dbReference type="AlphaFoldDB" id="A0A4Z1CU93"/>
<reference evidence="2 3" key="1">
    <citation type="submission" date="2019-04" db="EMBL/GenBank/DDBJ databases">
        <title>Streptomyces sp. nov. Bv016 isolated from bark of Buahinia variegata.</title>
        <authorList>
            <person name="Kanchanasin P."/>
            <person name="Tanasupawat S."/>
            <person name="Yuki M."/>
            <person name="Kudo T."/>
        </authorList>
    </citation>
    <scope>NUCLEOTIDE SEQUENCE [LARGE SCALE GENOMIC DNA]</scope>
    <source>
        <strain evidence="2 3">Bv016</strain>
    </source>
</reference>
<dbReference type="RefSeq" id="WP_135788907.1">
    <property type="nucleotide sequence ID" value="NZ_SRRT01000013.1"/>
</dbReference>
<proteinExistence type="predicted"/>
<evidence type="ECO:0000313" key="2">
    <source>
        <dbReference type="EMBL" id="TGN72261.1"/>
    </source>
</evidence>
<feature type="region of interest" description="Disordered" evidence="1">
    <location>
        <begin position="98"/>
        <end position="140"/>
    </location>
</feature>
<dbReference type="EMBL" id="SRRT01000013">
    <property type="protein sequence ID" value="TGN72261.1"/>
    <property type="molecule type" value="Genomic_DNA"/>
</dbReference>
<accession>A0A4Z1CU93</accession>
<comment type="caution">
    <text evidence="2">The sequence shown here is derived from an EMBL/GenBank/DDBJ whole genome shotgun (WGS) entry which is preliminary data.</text>
</comment>
<dbReference type="Proteomes" id="UP000298159">
    <property type="component" value="Unassembled WGS sequence"/>
</dbReference>
<evidence type="ECO:0000313" key="3">
    <source>
        <dbReference type="Proteomes" id="UP000298159"/>
    </source>
</evidence>